<sequence>MKARPSPHSIRLPMFSSFNSCSIVMSANAQLPAAVANAAPAPGAPTAPTSPRFYDAEVVCMGRGIPRIVSPFDNLAGLVAEGYRHEEDEIRGNQVEYSRERIRNFNAYRALVGIVIPNFRALTASMDATTIARFYAELDHGGLLARGGDISALKKYTAEYVNAHVATILGDIPNNEYLSKLLDVDSREGRGVQHDLAGFLICPIEHDWDNPVIRARVRAGEPGYHPSSSLFPRFLYENYKGDKNKIEEGFLRSSLLLACYIRIYLSLTSVQAPRASNPDPNPRSVAMRFQLEKKVTPRTIAYIAMLVHFSLTNAAQWNKVVNHFSYHLFYNFIVDFFECPPGPLAAQRNEELLAWWNCQVYGSQNPDIVQLESSGRALECQQIARESGQST</sequence>
<dbReference type="EMBL" id="ML208824">
    <property type="protein sequence ID" value="TFK60148.1"/>
    <property type="molecule type" value="Genomic_DNA"/>
</dbReference>
<gene>
    <name evidence="1" type="ORF">BDN72DRAFT_850843</name>
</gene>
<evidence type="ECO:0000313" key="1">
    <source>
        <dbReference type="EMBL" id="TFK60148.1"/>
    </source>
</evidence>
<keyword evidence="2" id="KW-1185">Reference proteome</keyword>
<proteinExistence type="predicted"/>
<accession>A0ACD3A3B1</accession>
<organism evidence="1 2">
    <name type="scientific">Pluteus cervinus</name>
    <dbReference type="NCBI Taxonomy" id="181527"/>
    <lineage>
        <taxon>Eukaryota</taxon>
        <taxon>Fungi</taxon>
        <taxon>Dikarya</taxon>
        <taxon>Basidiomycota</taxon>
        <taxon>Agaricomycotina</taxon>
        <taxon>Agaricomycetes</taxon>
        <taxon>Agaricomycetidae</taxon>
        <taxon>Agaricales</taxon>
        <taxon>Pluteineae</taxon>
        <taxon>Pluteaceae</taxon>
        <taxon>Pluteus</taxon>
    </lineage>
</organism>
<name>A0ACD3A3B1_9AGAR</name>
<protein>
    <submittedName>
        <fullName evidence="1">Uncharacterized protein</fullName>
    </submittedName>
</protein>
<evidence type="ECO:0000313" key="2">
    <source>
        <dbReference type="Proteomes" id="UP000308600"/>
    </source>
</evidence>
<dbReference type="Proteomes" id="UP000308600">
    <property type="component" value="Unassembled WGS sequence"/>
</dbReference>
<reference evidence="1 2" key="1">
    <citation type="journal article" date="2019" name="Nat. Ecol. Evol.">
        <title>Megaphylogeny resolves global patterns of mushroom evolution.</title>
        <authorList>
            <person name="Varga T."/>
            <person name="Krizsan K."/>
            <person name="Foldi C."/>
            <person name="Dima B."/>
            <person name="Sanchez-Garcia M."/>
            <person name="Sanchez-Ramirez S."/>
            <person name="Szollosi G.J."/>
            <person name="Szarkandi J.G."/>
            <person name="Papp V."/>
            <person name="Albert L."/>
            <person name="Andreopoulos W."/>
            <person name="Angelini C."/>
            <person name="Antonin V."/>
            <person name="Barry K.W."/>
            <person name="Bougher N.L."/>
            <person name="Buchanan P."/>
            <person name="Buyck B."/>
            <person name="Bense V."/>
            <person name="Catcheside P."/>
            <person name="Chovatia M."/>
            <person name="Cooper J."/>
            <person name="Damon W."/>
            <person name="Desjardin D."/>
            <person name="Finy P."/>
            <person name="Geml J."/>
            <person name="Haridas S."/>
            <person name="Hughes K."/>
            <person name="Justo A."/>
            <person name="Karasinski D."/>
            <person name="Kautmanova I."/>
            <person name="Kiss B."/>
            <person name="Kocsube S."/>
            <person name="Kotiranta H."/>
            <person name="LaButti K.M."/>
            <person name="Lechner B.E."/>
            <person name="Liimatainen K."/>
            <person name="Lipzen A."/>
            <person name="Lukacs Z."/>
            <person name="Mihaltcheva S."/>
            <person name="Morgado L.N."/>
            <person name="Niskanen T."/>
            <person name="Noordeloos M.E."/>
            <person name="Ohm R.A."/>
            <person name="Ortiz-Santana B."/>
            <person name="Ovrebo C."/>
            <person name="Racz N."/>
            <person name="Riley R."/>
            <person name="Savchenko A."/>
            <person name="Shiryaev A."/>
            <person name="Soop K."/>
            <person name="Spirin V."/>
            <person name="Szebenyi C."/>
            <person name="Tomsovsky M."/>
            <person name="Tulloss R.E."/>
            <person name="Uehling J."/>
            <person name="Grigoriev I.V."/>
            <person name="Vagvolgyi C."/>
            <person name="Papp T."/>
            <person name="Martin F.M."/>
            <person name="Miettinen O."/>
            <person name="Hibbett D.S."/>
            <person name="Nagy L.G."/>
        </authorList>
    </citation>
    <scope>NUCLEOTIDE SEQUENCE [LARGE SCALE GENOMIC DNA]</scope>
    <source>
        <strain evidence="1 2">NL-1719</strain>
    </source>
</reference>